<dbReference type="GO" id="GO:0009847">
    <property type="term" value="P:spore germination"/>
    <property type="evidence" value="ECO:0007669"/>
    <property type="project" value="UniProtKB-UniRule"/>
</dbReference>
<evidence type="ECO:0000256" key="3">
    <source>
        <dbReference type="ARBA" id="ARBA00023136"/>
    </source>
</evidence>
<evidence type="ECO:0000256" key="1">
    <source>
        <dbReference type="ARBA" id="ARBA00004141"/>
    </source>
</evidence>
<evidence type="ECO:0000256" key="2">
    <source>
        <dbReference type="ARBA" id="ARBA00005278"/>
    </source>
</evidence>
<dbReference type="InterPro" id="IPR050768">
    <property type="entry name" value="UPF0353/GerABKA_families"/>
</dbReference>
<dbReference type="Proteomes" id="UP000326671">
    <property type="component" value="Unassembled WGS sequence"/>
</dbReference>
<evidence type="ECO:0000256" key="4">
    <source>
        <dbReference type="PIRNR" id="PIRNR005690"/>
    </source>
</evidence>
<keyword evidence="3 4" id="KW-0472">Membrane</keyword>
<dbReference type="PANTHER" id="PTHR22550:SF5">
    <property type="entry name" value="LEUCINE ZIPPER PROTEIN 4"/>
    <property type="match status" value="1"/>
</dbReference>
<accession>A0A5J5GU94</accession>
<dbReference type="PIRSF" id="PIRSF005690">
    <property type="entry name" value="GerBA"/>
    <property type="match status" value="1"/>
</dbReference>
<evidence type="ECO:0000313" key="7">
    <source>
        <dbReference type="EMBL" id="KAA9011193.1"/>
    </source>
</evidence>
<keyword evidence="6" id="KW-0812">Transmembrane</keyword>
<keyword evidence="6" id="KW-1133">Transmembrane helix</keyword>
<keyword evidence="8" id="KW-1185">Reference proteome</keyword>
<evidence type="ECO:0000313" key="8">
    <source>
        <dbReference type="Proteomes" id="UP000326671"/>
    </source>
</evidence>
<dbReference type="InterPro" id="IPR004995">
    <property type="entry name" value="Spore_Ger"/>
</dbReference>
<feature type="transmembrane region" description="Helical" evidence="6">
    <location>
        <begin position="422"/>
        <end position="443"/>
    </location>
</feature>
<feature type="transmembrane region" description="Helical" evidence="6">
    <location>
        <begin position="449"/>
        <end position="473"/>
    </location>
</feature>
<dbReference type="OrthoDB" id="9772630at2"/>
<proteinExistence type="inferred from homology"/>
<dbReference type="Pfam" id="PF03323">
    <property type="entry name" value="GerA"/>
    <property type="match status" value="1"/>
</dbReference>
<dbReference type="AlphaFoldDB" id="A0A5J5GU94"/>
<comment type="subcellular location">
    <subcellularLocation>
        <location evidence="4">Cell membrane</location>
    </subcellularLocation>
    <subcellularLocation>
        <location evidence="1">Membrane</location>
        <topology evidence="1">Multi-pass membrane protein</topology>
    </subcellularLocation>
</comment>
<dbReference type="RefSeq" id="WP_150443060.1">
    <property type="nucleotide sequence ID" value="NZ_VYKL01000077.1"/>
</dbReference>
<comment type="caution">
    <text evidence="7">The sequence shown here is derived from an EMBL/GenBank/DDBJ whole genome shotgun (WGS) entry which is preliminary data.</text>
</comment>
<feature type="region of interest" description="Disordered" evidence="5">
    <location>
        <begin position="526"/>
        <end position="545"/>
    </location>
</feature>
<protein>
    <submittedName>
        <fullName evidence="7">Spore germination protein</fullName>
    </submittedName>
</protein>
<dbReference type="GO" id="GO:0005886">
    <property type="term" value="C:plasma membrane"/>
    <property type="evidence" value="ECO:0007669"/>
    <property type="project" value="UniProtKB-SubCell"/>
</dbReference>
<evidence type="ECO:0000256" key="5">
    <source>
        <dbReference type="SAM" id="MobiDB-lite"/>
    </source>
</evidence>
<feature type="transmembrane region" description="Helical" evidence="6">
    <location>
        <begin position="327"/>
        <end position="349"/>
    </location>
</feature>
<sequence length="545" mass="60608">MRKGGNRSLWEAFRNKRKRGTPVITREETARDTGKLPLHRDLKTNLEKIKQEVGNSPDVIIREFEIGSNPQIPIAAVYIDGLADKKMVSDFVMRSLMIDHGEAKTHNIISAQNVFHFVKNNALTLGEVKIIKDWNELILSVLSGNTVILIDRFTEAISGSTSGGESRSVTEPSTQVVIRGPKDSFSESLGTNISLVRRRIKSPNLWLETKQIGNVTQTDVAVMYIKGIANDKLVQEVRRRLDDIEIDGILESGYIEELIQDQTFTLFPTLFNTERPDVVAGNLLEGRVAIFVDGTPFVLIAPTTFFQFFQTSEDYYHRFDITIAIRLLRYAALLIGLLGPSVYVAAITFHQEMIPTPLLISLAEQREGVPFPPFVEAILMEATLEFLREAGIRMPRAVGQAVSIVGALVLGQAAVEAGIVSASMVIVVSITGIANFAIASYSLGISIRLLRFVIILFAGTFGFYGIAISNIMVLAHLCNLRSFGVPYMAPITPFILEDQKDTILRLPWWSFLTRPRLISQNKMTRMEGGLQPTPSKQDQNQDQGD</sequence>
<dbReference type="EMBL" id="VYKL01000077">
    <property type="protein sequence ID" value="KAA9011193.1"/>
    <property type="molecule type" value="Genomic_DNA"/>
</dbReference>
<comment type="similarity">
    <text evidence="2 4">Belongs to the GerABKA family.</text>
</comment>
<reference evidence="7 8" key="1">
    <citation type="submission" date="2019-09" db="EMBL/GenBank/DDBJ databases">
        <title>Whole genome sequences of isolates from the Mars Exploration Rovers.</title>
        <authorList>
            <person name="Seuylemezian A."/>
            <person name="Vaishampayan P."/>
        </authorList>
    </citation>
    <scope>NUCLEOTIDE SEQUENCE [LARGE SCALE GENOMIC DNA]</scope>
    <source>
        <strain evidence="7 8">MER_TA_151</strain>
    </source>
</reference>
<name>A0A5J5GU94_9BACI</name>
<dbReference type="PANTHER" id="PTHR22550">
    <property type="entry name" value="SPORE GERMINATION PROTEIN"/>
    <property type="match status" value="1"/>
</dbReference>
<feature type="compositionally biased region" description="Polar residues" evidence="5">
    <location>
        <begin position="532"/>
        <end position="545"/>
    </location>
</feature>
<evidence type="ECO:0000256" key="6">
    <source>
        <dbReference type="SAM" id="Phobius"/>
    </source>
</evidence>
<gene>
    <name evidence="7" type="ORF">F4V44_26970</name>
</gene>
<organism evidence="7 8">
    <name type="scientific">Niallia endozanthoxylica</name>
    <dbReference type="NCBI Taxonomy" id="2036016"/>
    <lineage>
        <taxon>Bacteria</taxon>
        <taxon>Bacillati</taxon>
        <taxon>Bacillota</taxon>
        <taxon>Bacilli</taxon>
        <taxon>Bacillales</taxon>
        <taxon>Bacillaceae</taxon>
        <taxon>Niallia</taxon>
    </lineage>
</organism>